<keyword evidence="4" id="KW-1185">Reference proteome</keyword>
<dbReference type="PANTHER" id="PTHR45348">
    <property type="entry name" value="HYPOTHETICAL OXIDOREDUCTASE (EUROFUNG)"/>
    <property type="match status" value="1"/>
</dbReference>
<dbReference type="InterPro" id="IPR047122">
    <property type="entry name" value="Trans-enoyl_RdTase-like"/>
</dbReference>
<evidence type="ECO:0008006" key="5">
    <source>
        <dbReference type="Google" id="ProtNLM"/>
    </source>
</evidence>
<dbReference type="GO" id="GO:0016651">
    <property type="term" value="F:oxidoreductase activity, acting on NAD(P)H"/>
    <property type="evidence" value="ECO:0007669"/>
    <property type="project" value="InterPro"/>
</dbReference>
<accession>A0A6A6DMS3</accession>
<sequence>MTLVNRITVAVAINPTDYKMLQNFPCPGTIIGCDFAGSFVRIGDDAQGALAEYVRTSTDLVFRVQDHMSWENVAATGGIGHGSLCLALWGALGLSGRPEKSENPEYALVYVMRTFKMATNRITCKRWCGLIPIAICSPHYFSLAKSYSAAAVFDYASTTVAEDVRAYIKGTLFYASDYITDEHSVSMCYAAICRSGKRYVSLEYCPPHLRTRRAVHASLTLEYEISTHPVIVVRGGWSGILNSIETLCKGDVSGQELVARLTDY</sequence>
<keyword evidence="2" id="KW-0560">Oxidoreductase</keyword>
<evidence type="ECO:0000256" key="1">
    <source>
        <dbReference type="ARBA" id="ARBA00008072"/>
    </source>
</evidence>
<dbReference type="PANTHER" id="PTHR45348:SF1">
    <property type="entry name" value="TRANS-ENOYL REDUCTASE STHE"/>
    <property type="match status" value="1"/>
</dbReference>
<comment type="similarity">
    <text evidence="1">Belongs to the zinc-containing alcohol dehydrogenase family.</text>
</comment>
<organism evidence="3 4">
    <name type="scientific">Zopfia rhizophila CBS 207.26</name>
    <dbReference type="NCBI Taxonomy" id="1314779"/>
    <lineage>
        <taxon>Eukaryota</taxon>
        <taxon>Fungi</taxon>
        <taxon>Dikarya</taxon>
        <taxon>Ascomycota</taxon>
        <taxon>Pezizomycotina</taxon>
        <taxon>Dothideomycetes</taxon>
        <taxon>Dothideomycetes incertae sedis</taxon>
        <taxon>Zopfiaceae</taxon>
        <taxon>Zopfia</taxon>
    </lineage>
</organism>
<dbReference type="OrthoDB" id="48317at2759"/>
<evidence type="ECO:0000313" key="3">
    <source>
        <dbReference type="EMBL" id="KAF2180837.1"/>
    </source>
</evidence>
<proteinExistence type="inferred from homology"/>
<protein>
    <recommendedName>
        <fullName evidence="5">GroES-like protein</fullName>
    </recommendedName>
</protein>
<reference evidence="3" key="1">
    <citation type="journal article" date="2020" name="Stud. Mycol.">
        <title>101 Dothideomycetes genomes: a test case for predicting lifestyles and emergence of pathogens.</title>
        <authorList>
            <person name="Haridas S."/>
            <person name="Albert R."/>
            <person name="Binder M."/>
            <person name="Bloem J."/>
            <person name="Labutti K."/>
            <person name="Salamov A."/>
            <person name="Andreopoulos B."/>
            <person name="Baker S."/>
            <person name="Barry K."/>
            <person name="Bills G."/>
            <person name="Bluhm B."/>
            <person name="Cannon C."/>
            <person name="Castanera R."/>
            <person name="Culley D."/>
            <person name="Daum C."/>
            <person name="Ezra D."/>
            <person name="Gonzalez J."/>
            <person name="Henrissat B."/>
            <person name="Kuo A."/>
            <person name="Liang C."/>
            <person name="Lipzen A."/>
            <person name="Lutzoni F."/>
            <person name="Magnuson J."/>
            <person name="Mondo S."/>
            <person name="Nolan M."/>
            <person name="Ohm R."/>
            <person name="Pangilinan J."/>
            <person name="Park H.-J."/>
            <person name="Ramirez L."/>
            <person name="Alfaro M."/>
            <person name="Sun H."/>
            <person name="Tritt A."/>
            <person name="Yoshinaga Y."/>
            <person name="Zwiers L.-H."/>
            <person name="Turgeon B."/>
            <person name="Goodwin S."/>
            <person name="Spatafora J."/>
            <person name="Crous P."/>
            <person name="Grigoriev I."/>
        </authorList>
    </citation>
    <scope>NUCLEOTIDE SEQUENCE</scope>
    <source>
        <strain evidence="3">CBS 207.26</strain>
    </source>
</reference>
<evidence type="ECO:0000256" key="2">
    <source>
        <dbReference type="ARBA" id="ARBA00023002"/>
    </source>
</evidence>
<dbReference type="Proteomes" id="UP000800200">
    <property type="component" value="Unassembled WGS sequence"/>
</dbReference>
<dbReference type="PROSITE" id="PS51257">
    <property type="entry name" value="PROKAR_LIPOPROTEIN"/>
    <property type="match status" value="1"/>
</dbReference>
<name>A0A6A6DMS3_9PEZI</name>
<dbReference type="Gene3D" id="3.40.50.720">
    <property type="entry name" value="NAD(P)-binding Rossmann-like Domain"/>
    <property type="match status" value="1"/>
</dbReference>
<dbReference type="AlphaFoldDB" id="A0A6A6DMS3"/>
<dbReference type="SUPFAM" id="SSF50129">
    <property type="entry name" value="GroES-like"/>
    <property type="match status" value="1"/>
</dbReference>
<dbReference type="InterPro" id="IPR011032">
    <property type="entry name" value="GroES-like_sf"/>
</dbReference>
<dbReference type="Gene3D" id="3.90.180.10">
    <property type="entry name" value="Medium-chain alcohol dehydrogenases, catalytic domain"/>
    <property type="match status" value="2"/>
</dbReference>
<gene>
    <name evidence="3" type="ORF">K469DRAFT_729738</name>
</gene>
<evidence type="ECO:0000313" key="4">
    <source>
        <dbReference type="Proteomes" id="UP000800200"/>
    </source>
</evidence>
<dbReference type="EMBL" id="ML994656">
    <property type="protein sequence ID" value="KAF2180837.1"/>
    <property type="molecule type" value="Genomic_DNA"/>
</dbReference>